<name>A0A919VLA5_9ACTN</name>
<feature type="signal peptide" evidence="2">
    <location>
        <begin position="1"/>
        <end position="27"/>
    </location>
</feature>
<feature type="region of interest" description="Disordered" evidence="1">
    <location>
        <begin position="31"/>
        <end position="58"/>
    </location>
</feature>
<comment type="caution">
    <text evidence="3">The sequence shown here is derived from an EMBL/GenBank/DDBJ whole genome shotgun (WGS) entry which is preliminary data.</text>
</comment>
<dbReference type="RefSeq" id="WP_212988768.1">
    <property type="nucleotide sequence ID" value="NZ_BAABEA010000005.1"/>
</dbReference>
<evidence type="ECO:0000313" key="4">
    <source>
        <dbReference type="Proteomes" id="UP000681340"/>
    </source>
</evidence>
<dbReference type="AlphaFoldDB" id="A0A919VLA5"/>
<keyword evidence="2" id="KW-0732">Signal</keyword>
<gene>
    <name evidence="3" type="ORF">Aau02nite_27430</name>
</gene>
<feature type="chain" id="PRO_5039395012" evidence="2">
    <location>
        <begin position="28"/>
        <end position="211"/>
    </location>
</feature>
<dbReference type="EMBL" id="BOQL01000022">
    <property type="protein sequence ID" value="GIM67480.1"/>
    <property type="molecule type" value="Genomic_DNA"/>
</dbReference>
<dbReference type="Proteomes" id="UP000681340">
    <property type="component" value="Unassembled WGS sequence"/>
</dbReference>
<dbReference type="InterPro" id="IPR006311">
    <property type="entry name" value="TAT_signal"/>
</dbReference>
<evidence type="ECO:0000256" key="2">
    <source>
        <dbReference type="SAM" id="SignalP"/>
    </source>
</evidence>
<feature type="compositionally biased region" description="Low complexity" evidence="1">
    <location>
        <begin position="39"/>
        <end position="51"/>
    </location>
</feature>
<reference evidence="3" key="1">
    <citation type="submission" date="2021-03" db="EMBL/GenBank/DDBJ databases">
        <title>Whole genome shotgun sequence of Actinoplanes auranticolor NBRC 12245.</title>
        <authorList>
            <person name="Komaki H."/>
            <person name="Tamura T."/>
        </authorList>
    </citation>
    <scope>NUCLEOTIDE SEQUENCE</scope>
    <source>
        <strain evidence="3">NBRC 12245</strain>
    </source>
</reference>
<evidence type="ECO:0000256" key="1">
    <source>
        <dbReference type="SAM" id="MobiDB-lite"/>
    </source>
</evidence>
<organism evidence="3 4">
    <name type="scientific">Actinoplanes auranticolor</name>
    <dbReference type="NCBI Taxonomy" id="47988"/>
    <lineage>
        <taxon>Bacteria</taxon>
        <taxon>Bacillati</taxon>
        <taxon>Actinomycetota</taxon>
        <taxon>Actinomycetes</taxon>
        <taxon>Micromonosporales</taxon>
        <taxon>Micromonosporaceae</taxon>
        <taxon>Actinoplanes</taxon>
    </lineage>
</organism>
<protein>
    <submittedName>
        <fullName evidence="3">Uncharacterized protein</fullName>
    </submittedName>
</protein>
<dbReference type="PROSITE" id="PS51318">
    <property type="entry name" value="TAT"/>
    <property type="match status" value="1"/>
</dbReference>
<evidence type="ECO:0000313" key="3">
    <source>
        <dbReference type="EMBL" id="GIM67480.1"/>
    </source>
</evidence>
<sequence>MGLSRRSMLTLAVTGTAAAVVVTGAVAASAAQRKPAPKPVTAASAPASAPAAPAPPAEPVHRQLGAVVDTGYRAKDGGWVIYAVAIEEKALPGTRFGVMAGLRRGDGTVTGVVVANETEGPDRVPGFHAVQGGMEIDGRPSPSFGYYAGPAAKITARIGGRTVTARQAPWSADATVKFFWFDPAAGMISDLKAYDKKGRSLPVGDNGVGLG</sequence>
<accession>A0A919VLA5</accession>
<keyword evidence="4" id="KW-1185">Reference proteome</keyword>
<proteinExistence type="predicted"/>